<dbReference type="AlphaFoldDB" id="A0A811UNI0"/>
<feature type="region of interest" description="Disordered" evidence="2">
    <location>
        <begin position="194"/>
        <end position="216"/>
    </location>
</feature>
<evidence type="ECO:0000313" key="6">
    <source>
        <dbReference type="Proteomes" id="UP000606786"/>
    </source>
</evidence>
<evidence type="ECO:0000259" key="4">
    <source>
        <dbReference type="PROSITE" id="PS50835"/>
    </source>
</evidence>
<dbReference type="Proteomes" id="UP000606786">
    <property type="component" value="Unassembled WGS sequence"/>
</dbReference>
<sequence>MFEVSLEKNGTDVAKVKSLEGRYRIIAAERKFIIDRTDIGDDGVYSCVVDNNKRDINVVARVIVRVPSNSGVVEGEKLSIVCTSVGTDPQLSWMIGNQTITNSTGRYMLKPDDHNVKNAILSVENISLDDRGEFKCIGRNDANEYAGYAEASDVSFVRVKGKLAALWPFLGICAEVLILCAIILIYEKRRNKSELEESDTDPQDHQSGISQAKSETLQLTETYENKEIDEPVKIIRLHSDWYYRNNDEIDDDNNTSENVAANNHKQSEGNNDADDKATKED</sequence>
<comment type="caution">
    <text evidence="5">The sequence shown here is derived from an EMBL/GenBank/DDBJ whole genome shotgun (WGS) entry which is preliminary data.</text>
</comment>
<gene>
    <name evidence="5" type="ORF">CCAP1982_LOCUS8387</name>
</gene>
<keyword evidence="1" id="KW-0393">Immunoglobulin domain</keyword>
<proteinExistence type="predicted"/>
<dbReference type="Gene3D" id="2.60.40.10">
    <property type="entry name" value="Immunoglobulins"/>
    <property type="match status" value="1"/>
</dbReference>
<accession>A0A811UNI0</accession>
<feature type="transmembrane region" description="Helical" evidence="3">
    <location>
        <begin position="165"/>
        <end position="186"/>
    </location>
</feature>
<feature type="region of interest" description="Disordered" evidence="2">
    <location>
        <begin position="246"/>
        <end position="281"/>
    </location>
</feature>
<dbReference type="GO" id="GO:0070593">
    <property type="term" value="P:dendrite self-avoidance"/>
    <property type="evidence" value="ECO:0007669"/>
    <property type="project" value="TreeGrafter"/>
</dbReference>
<dbReference type="OrthoDB" id="5970915at2759"/>
<dbReference type="InterPro" id="IPR036179">
    <property type="entry name" value="Ig-like_dom_sf"/>
</dbReference>
<dbReference type="InterPro" id="IPR003599">
    <property type="entry name" value="Ig_sub"/>
</dbReference>
<dbReference type="GO" id="GO:0005886">
    <property type="term" value="C:plasma membrane"/>
    <property type="evidence" value="ECO:0007669"/>
    <property type="project" value="TreeGrafter"/>
</dbReference>
<evidence type="ECO:0000313" key="5">
    <source>
        <dbReference type="EMBL" id="CAD6999878.1"/>
    </source>
</evidence>
<keyword evidence="6" id="KW-1185">Reference proteome</keyword>
<keyword evidence="3" id="KW-1133">Transmembrane helix</keyword>
<dbReference type="SMART" id="SM00409">
    <property type="entry name" value="IG"/>
    <property type="match status" value="1"/>
</dbReference>
<dbReference type="Pfam" id="PF13927">
    <property type="entry name" value="Ig_3"/>
    <property type="match status" value="1"/>
</dbReference>
<evidence type="ECO:0000256" key="3">
    <source>
        <dbReference type="SAM" id="Phobius"/>
    </source>
</evidence>
<keyword evidence="3" id="KW-0812">Transmembrane</keyword>
<dbReference type="PANTHER" id="PTHR10075">
    <property type="entry name" value="BASIGIN RELATED"/>
    <property type="match status" value="1"/>
</dbReference>
<dbReference type="EMBL" id="CAJHJT010000012">
    <property type="protein sequence ID" value="CAD6999878.1"/>
    <property type="molecule type" value="Genomic_DNA"/>
</dbReference>
<dbReference type="InterPro" id="IPR007110">
    <property type="entry name" value="Ig-like_dom"/>
</dbReference>
<dbReference type="GO" id="GO:0007411">
    <property type="term" value="P:axon guidance"/>
    <property type="evidence" value="ECO:0007669"/>
    <property type="project" value="TreeGrafter"/>
</dbReference>
<name>A0A811UNI0_CERCA</name>
<dbReference type="InterPro" id="IPR003598">
    <property type="entry name" value="Ig_sub2"/>
</dbReference>
<evidence type="ECO:0000256" key="1">
    <source>
        <dbReference type="ARBA" id="ARBA00023319"/>
    </source>
</evidence>
<dbReference type="PROSITE" id="PS50835">
    <property type="entry name" value="IG_LIKE"/>
    <property type="match status" value="1"/>
</dbReference>
<organism evidence="5 6">
    <name type="scientific">Ceratitis capitata</name>
    <name type="common">Mediterranean fruit fly</name>
    <name type="synonym">Tephritis capitata</name>
    <dbReference type="NCBI Taxonomy" id="7213"/>
    <lineage>
        <taxon>Eukaryota</taxon>
        <taxon>Metazoa</taxon>
        <taxon>Ecdysozoa</taxon>
        <taxon>Arthropoda</taxon>
        <taxon>Hexapoda</taxon>
        <taxon>Insecta</taxon>
        <taxon>Pterygota</taxon>
        <taxon>Neoptera</taxon>
        <taxon>Endopterygota</taxon>
        <taxon>Diptera</taxon>
        <taxon>Brachycera</taxon>
        <taxon>Muscomorpha</taxon>
        <taxon>Tephritoidea</taxon>
        <taxon>Tephritidae</taxon>
        <taxon>Ceratitis</taxon>
        <taxon>Ceratitis</taxon>
    </lineage>
</organism>
<dbReference type="SUPFAM" id="SSF48726">
    <property type="entry name" value="Immunoglobulin"/>
    <property type="match status" value="1"/>
</dbReference>
<feature type="compositionally biased region" description="Polar residues" evidence="2">
    <location>
        <begin position="205"/>
        <end position="216"/>
    </location>
</feature>
<dbReference type="GO" id="GO:0030424">
    <property type="term" value="C:axon"/>
    <property type="evidence" value="ECO:0007669"/>
    <property type="project" value="TreeGrafter"/>
</dbReference>
<dbReference type="PANTHER" id="PTHR10075:SF100">
    <property type="entry name" value="FASCICLIN-2"/>
    <property type="match status" value="1"/>
</dbReference>
<dbReference type="InterPro" id="IPR013783">
    <property type="entry name" value="Ig-like_fold"/>
</dbReference>
<protein>
    <submittedName>
        <fullName evidence="5">(Mediterranean fruit fly) hypothetical protein</fullName>
    </submittedName>
</protein>
<dbReference type="GO" id="GO:0007156">
    <property type="term" value="P:homophilic cell adhesion via plasma membrane adhesion molecules"/>
    <property type="evidence" value="ECO:0007669"/>
    <property type="project" value="TreeGrafter"/>
</dbReference>
<keyword evidence="3" id="KW-0472">Membrane</keyword>
<dbReference type="SMART" id="SM00408">
    <property type="entry name" value="IGc2"/>
    <property type="match status" value="1"/>
</dbReference>
<reference evidence="5" key="1">
    <citation type="submission" date="2020-11" db="EMBL/GenBank/DDBJ databases">
        <authorList>
            <person name="Whitehead M."/>
        </authorList>
    </citation>
    <scope>NUCLEOTIDE SEQUENCE</scope>
    <source>
        <strain evidence="5">EGII</strain>
    </source>
</reference>
<dbReference type="GO" id="GO:0098632">
    <property type="term" value="F:cell-cell adhesion mediator activity"/>
    <property type="evidence" value="ECO:0007669"/>
    <property type="project" value="TreeGrafter"/>
</dbReference>
<evidence type="ECO:0000256" key="2">
    <source>
        <dbReference type="SAM" id="MobiDB-lite"/>
    </source>
</evidence>
<feature type="compositionally biased region" description="Polar residues" evidence="2">
    <location>
        <begin position="255"/>
        <end position="270"/>
    </location>
</feature>
<feature type="domain" description="Ig-like" evidence="4">
    <location>
        <begin position="60"/>
        <end position="155"/>
    </location>
</feature>